<evidence type="ECO:0000256" key="5">
    <source>
        <dbReference type="SAM" id="MobiDB-lite"/>
    </source>
</evidence>
<keyword evidence="4" id="KW-0472">Membrane</keyword>
<keyword evidence="8" id="KW-1185">Reference proteome</keyword>
<evidence type="ECO:0000256" key="3">
    <source>
        <dbReference type="ARBA" id="ARBA00022989"/>
    </source>
</evidence>
<reference evidence="7" key="1">
    <citation type="submission" date="2022-06" db="EMBL/GenBank/DDBJ databases">
        <title>Genome sequence of Phormidium yuhuli AB48 isolated from an industrial photobioreactor environment.</title>
        <authorList>
            <person name="Qiu Y."/>
            <person name="Noonan A.J.C."/>
            <person name="Dofher K."/>
            <person name="Koch M."/>
            <person name="Kieft B."/>
            <person name="Lin X."/>
            <person name="Ziels R.M."/>
            <person name="Hallam S.J."/>
        </authorList>
    </citation>
    <scope>NUCLEOTIDE SEQUENCE</scope>
    <source>
        <strain evidence="7">AB48</strain>
    </source>
</reference>
<evidence type="ECO:0000313" key="8">
    <source>
        <dbReference type="Proteomes" id="UP001056708"/>
    </source>
</evidence>
<keyword evidence="3" id="KW-1133">Transmembrane helix</keyword>
<dbReference type="Proteomes" id="UP001056708">
    <property type="component" value="Chromosome"/>
</dbReference>
<comment type="subcellular location">
    <subcellularLocation>
        <location evidence="1">Endomembrane system</location>
        <topology evidence="1">Multi-pass membrane protein</topology>
    </subcellularLocation>
</comment>
<protein>
    <submittedName>
        <fullName evidence="7">YkvA family protein</fullName>
    </submittedName>
</protein>
<evidence type="ECO:0000313" key="7">
    <source>
        <dbReference type="EMBL" id="USR92745.1"/>
    </source>
</evidence>
<dbReference type="Pfam" id="PF06803">
    <property type="entry name" value="DUF1232"/>
    <property type="match status" value="1"/>
</dbReference>
<sequence length="102" mass="11482">MNPVFRNLATWYRAILRNPKYRGWVILGTLLYLISPLDISPDVLPILGQVDDVAILVLLMSEVWQMVQERFSISEEMSGQTAATVQSAEEEETVDVDAVSVE</sequence>
<name>A0ABY5AU39_9CYAN</name>
<dbReference type="InterPro" id="IPR010652">
    <property type="entry name" value="DUF1232"/>
</dbReference>
<accession>A0ABY5AU39</accession>
<feature type="domain" description="DUF1232" evidence="6">
    <location>
        <begin position="24"/>
        <end position="58"/>
    </location>
</feature>
<evidence type="ECO:0000256" key="2">
    <source>
        <dbReference type="ARBA" id="ARBA00022692"/>
    </source>
</evidence>
<gene>
    <name evidence="7" type="ORF">NEA10_08550</name>
</gene>
<proteinExistence type="predicted"/>
<evidence type="ECO:0000259" key="6">
    <source>
        <dbReference type="Pfam" id="PF06803"/>
    </source>
</evidence>
<evidence type="ECO:0000256" key="4">
    <source>
        <dbReference type="ARBA" id="ARBA00023136"/>
    </source>
</evidence>
<evidence type="ECO:0000256" key="1">
    <source>
        <dbReference type="ARBA" id="ARBA00004127"/>
    </source>
</evidence>
<feature type="region of interest" description="Disordered" evidence="5">
    <location>
        <begin position="82"/>
        <end position="102"/>
    </location>
</feature>
<dbReference type="EMBL" id="CP098611">
    <property type="protein sequence ID" value="USR92745.1"/>
    <property type="molecule type" value="Genomic_DNA"/>
</dbReference>
<keyword evidence="2" id="KW-0812">Transmembrane</keyword>
<organism evidence="7 8">
    <name type="scientific">Phormidium yuhuli AB48</name>
    <dbReference type="NCBI Taxonomy" id="2940671"/>
    <lineage>
        <taxon>Bacteria</taxon>
        <taxon>Bacillati</taxon>
        <taxon>Cyanobacteriota</taxon>
        <taxon>Cyanophyceae</taxon>
        <taxon>Oscillatoriophycideae</taxon>
        <taxon>Oscillatoriales</taxon>
        <taxon>Oscillatoriaceae</taxon>
        <taxon>Phormidium</taxon>
        <taxon>Phormidium yuhuli</taxon>
    </lineage>
</organism>
<dbReference type="RefSeq" id="WP_252664894.1">
    <property type="nucleotide sequence ID" value="NZ_CP098611.1"/>
</dbReference>